<gene>
    <name evidence="8" type="ORF">HMPREF1536_02356</name>
</gene>
<organism evidence="8 9">
    <name type="scientific">Parabacteroides gordonii MS-1 = DSM 23371</name>
    <dbReference type="NCBI Taxonomy" id="1203610"/>
    <lineage>
        <taxon>Bacteria</taxon>
        <taxon>Pseudomonadati</taxon>
        <taxon>Bacteroidota</taxon>
        <taxon>Bacteroidia</taxon>
        <taxon>Bacteroidales</taxon>
        <taxon>Tannerellaceae</taxon>
        <taxon>Parabacteroides</taxon>
    </lineage>
</organism>
<evidence type="ECO:0000256" key="5">
    <source>
        <dbReference type="PROSITE-ProRule" id="PRU01248"/>
    </source>
</evidence>
<evidence type="ECO:0000313" key="8">
    <source>
        <dbReference type="EMBL" id="KKB56720.1"/>
    </source>
</evidence>
<dbReference type="Pfam" id="PF02899">
    <property type="entry name" value="Phage_int_SAM_1"/>
    <property type="match status" value="1"/>
</dbReference>
<keyword evidence="3 5" id="KW-0238">DNA-binding</keyword>
<dbReference type="InterPro" id="IPR050090">
    <property type="entry name" value="Tyrosine_recombinase_XerCD"/>
</dbReference>
<dbReference type="Gene3D" id="1.10.150.130">
    <property type="match status" value="1"/>
</dbReference>
<dbReference type="InterPro" id="IPR010998">
    <property type="entry name" value="Integrase_recombinase_N"/>
</dbReference>
<dbReference type="PROSITE" id="PS51898">
    <property type="entry name" value="TYR_RECOMBINASE"/>
    <property type="match status" value="1"/>
</dbReference>
<dbReference type="PANTHER" id="PTHR30349:SF41">
    <property type="entry name" value="INTEGRASE_RECOMBINASE PROTEIN MJ0367-RELATED"/>
    <property type="match status" value="1"/>
</dbReference>
<dbReference type="SUPFAM" id="SSF56349">
    <property type="entry name" value="DNA breaking-rejoining enzymes"/>
    <property type="match status" value="1"/>
</dbReference>
<dbReference type="STRING" id="1203610.HMPREF1536_02356"/>
<dbReference type="HOGENOM" id="CLU_027562_9_0_10"/>
<evidence type="ECO:0000256" key="2">
    <source>
        <dbReference type="ARBA" id="ARBA00022908"/>
    </source>
</evidence>
<evidence type="ECO:0000313" key="9">
    <source>
        <dbReference type="Proteomes" id="UP000033035"/>
    </source>
</evidence>
<dbReference type="EMBL" id="AQHW01000014">
    <property type="protein sequence ID" value="KKB56720.1"/>
    <property type="molecule type" value="Genomic_DNA"/>
</dbReference>
<evidence type="ECO:0000256" key="4">
    <source>
        <dbReference type="ARBA" id="ARBA00023172"/>
    </source>
</evidence>
<accession>A0A0F5JGQ1</accession>
<dbReference type="Gene3D" id="1.10.443.10">
    <property type="entry name" value="Intergrase catalytic core"/>
    <property type="match status" value="1"/>
</dbReference>
<sequence length="319" mass="37306">MEIQTADSKGAKKVSSALSDFIFHCQYEKALSKKTITAYQIDLEQLKDFLYEVYSIEVMESVSKDMIKAYLQKISDFKPKTIKRKIASSKAFFSFYEFENDTFINPFRKIKIQMKEPYILPTVMCSNEIKLILEYLYKERMKEANHDSYTYKAKTRNIAIIELLFATGVRVSELCQLQWNDIDLTQGTIKVYGKGSRERIIQICSKGIITIMKEYYKQTQPTTSFFTNRLGHEISPQSVRQLVKRCIKELNLSKHITPHTFRHTFATLLLEEDVDIKYIQSLLGHSSIVTTQIYTHVNSNKQKKILHNKHPRNKIEIKI</sequence>
<dbReference type="PANTHER" id="PTHR30349">
    <property type="entry name" value="PHAGE INTEGRASE-RELATED"/>
    <property type="match status" value="1"/>
</dbReference>
<dbReference type="PROSITE" id="PS51900">
    <property type="entry name" value="CB"/>
    <property type="match status" value="1"/>
</dbReference>
<dbReference type="GO" id="GO:0006310">
    <property type="term" value="P:DNA recombination"/>
    <property type="evidence" value="ECO:0007669"/>
    <property type="project" value="UniProtKB-KW"/>
</dbReference>
<dbReference type="InterPro" id="IPR004107">
    <property type="entry name" value="Integrase_SAM-like_N"/>
</dbReference>
<keyword evidence="4" id="KW-0233">DNA recombination</keyword>
<keyword evidence="2" id="KW-0229">DNA integration</keyword>
<dbReference type="GO" id="GO:0003677">
    <property type="term" value="F:DNA binding"/>
    <property type="evidence" value="ECO:0007669"/>
    <property type="project" value="UniProtKB-UniRule"/>
</dbReference>
<dbReference type="Proteomes" id="UP000033035">
    <property type="component" value="Unassembled WGS sequence"/>
</dbReference>
<evidence type="ECO:0008006" key="10">
    <source>
        <dbReference type="Google" id="ProtNLM"/>
    </source>
</evidence>
<evidence type="ECO:0000256" key="3">
    <source>
        <dbReference type="ARBA" id="ARBA00023125"/>
    </source>
</evidence>
<feature type="domain" description="Core-binding (CB)" evidence="7">
    <location>
        <begin position="12"/>
        <end position="97"/>
    </location>
</feature>
<proteinExistence type="inferred from homology"/>
<dbReference type="InterPro" id="IPR013762">
    <property type="entry name" value="Integrase-like_cat_sf"/>
</dbReference>
<feature type="domain" description="Tyr recombinase" evidence="6">
    <location>
        <begin position="119"/>
        <end position="307"/>
    </location>
</feature>
<reference evidence="8 9" key="1">
    <citation type="submission" date="2013-04" db="EMBL/GenBank/DDBJ databases">
        <title>The Genome Sequence of Parabacteroides gordonii DSM 23371.</title>
        <authorList>
            <consortium name="The Broad Institute Genomics Platform"/>
            <person name="Earl A."/>
            <person name="Ward D."/>
            <person name="Feldgarden M."/>
            <person name="Gevers D."/>
            <person name="Martens E."/>
            <person name="Sakamoto M."/>
            <person name="Benno Y."/>
            <person name="Suzuki N."/>
            <person name="Matsunaga N."/>
            <person name="Koshihara K."/>
            <person name="Seki M."/>
            <person name="Komiya H."/>
            <person name="Walker B."/>
            <person name="Young S."/>
            <person name="Zeng Q."/>
            <person name="Gargeya S."/>
            <person name="Fitzgerald M."/>
            <person name="Haas B."/>
            <person name="Abouelleil A."/>
            <person name="Allen A.W."/>
            <person name="Alvarado L."/>
            <person name="Arachchi H.M."/>
            <person name="Berlin A.M."/>
            <person name="Chapman S.B."/>
            <person name="Gainer-Dewar J."/>
            <person name="Goldberg J."/>
            <person name="Griggs A."/>
            <person name="Gujja S."/>
            <person name="Hansen M."/>
            <person name="Howarth C."/>
            <person name="Imamovic A."/>
            <person name="Ireland A."/>
            <person name="Larimer J."/>
            <person name="McCowan C."/>
            <person name="Murphy C."/>
            <person name="Pearson M."/>
            <person name="Poon T.W."/>
            <person name="Priest M."/>
            <person name="Roberts A."/>
            <person name="Saif S."/>
            <person name="Shea T."/>
            <person name="Sisk P."/>
            <person name="Sykes S."/>
            <person name="Wortman J."/>
            <person name="Nusbaum C."/>
            <person name="Birren B."/>
        </authorList>
    </citation>
    <scope>NUCLEOTIDE SEQUENCE [LARGE SCALE GENOMIC DNA]</scope>
    <source>
        <strain evidence="8 9">MS-1</strain>
    </source>
</reference>
<dbReference type="InterPro" id="IPR002104">
    <property type="entry name" value="Integrase_catalytic"/>
</dbReference>
<comment type="similarity">
    <text evidence="1">Belongs to the 'phage' integrase family.</text>
</comment>
<dbReference type="RefSeq" id="WP_044192380.1">
    <property type="nucleotide sequence ID" value="NZ_AUAE01000026.1"/>
</dbReference>
<evidence type="ECO:0000256" key="1">
    <source>
        <dbReference type="ARBA" id="ARBA00008857"/>
    </source>
</evidence>
<protein>
    <recommendedName>
        <fullName evidence="10">Tyrosine recombinase XerC</fullName>
    </recommendedName>
</protein>
<name>A0A0F5JGQ1_9BACT</name>
<dbReference type="GO" id="GO:0015074">
    <property type="term" value="P:DNA integration"/>
    <property type="evidence" value="ECO:0007669"/>
    <property type="project" value="UniProtKB-KW"/>
</dbReference>
<dbReference type="PATRIC" id="fig|1203610.3.peg.2418"/>
<dbReference type="AlphaFoldDB" id="A0A0F5JGQ1"/>
<evidence type="ECO:0000259" key="7">
    <source>
        <dbReference type="PROSITE" id="PS51900"/>
    </source>
</evidence>
<dbReference type="InterPro" id="IPR044068">
    <property type="entry name" value="CB"/>
</dbReference>
<comment type="caution">
    <text evidence="8">The sequence shown here is derived from an EMBL/GenBank/DDBJ whole genome shotgun (WGS) entry which is preliminary data.</text>
</comment>
<evidence type="ECO:0000259" key="6">
    <source>
        <dbReference type="PROSITE" id="PS51898"/>
    </source>
</evidence>
<dbReference type="Pfam" id="PF00589">
    <property type="entry name" value="Phage_integrase"/>
    <property type="match status" value="1"/>
</dbReference>
<dbReference type="InterPro" id="IPR011010">
    <property type="entry name" value="DNA_brk_join_enz"/>
</dbReference>
<keyword evidence="9" id="KW-1185">Reference proteome</keyword>